<evidence type="ECO:0000313" key="2">
    <source>
        <dbReference type="Proteomes" id="UP001444071"/>
    </source>
</evidence>
<evidence type="ECO:0000313" key="1">
    <source>
        <dbReference type="EMBL" id="MEQ2259039.1"/>
    </source>
</evidence>
<gene>
    <name evidence="1" type="ORF">XENORESO_005875</name>
</gene>
<sequence>TQPFEAKMDFFFDDLPSTSMSTPKKGKKDSLTLDDAACDLSRNTSSSVSLTEIERQHSSSCIDDISKKAQEMVEQINHGRTRDQEMMDSFQEKLTEKVTEMCQLMKEHMYIIYEKNSNEIQVKLQELSEVLENCSKLNHELLEASQALACLRDGLDINQRSEP</sequence>
<reference evidence="1 2" key="1">
    <citation type="submission" date="2021-06" db="EMBL/GenBank/DDBJ databases">
        <authorList>
            <person name="Palmer J.M."/>
        </authorList>
    </citation>
    <scope>NUCLEOTIDE SEQUENCE [LARGE SCALE GENOMIC DNA]</scope>
    <source>
        <strain evidence="1 2">XR_2019</strain>
        <tissue evidence="1">Muscle</tissue>
    </source>
</reference>
<dbReference type="EMBL" id="JAHRIM010002067">
    <property type="protein sequence ID" value="MEQ2259039.1"/>
    <property type="molecule type" value="Genomic_DNA"/>
</dbReference>
<evidence type="ECO:0008006" key="3">
    <source>
        <dbReference type="Google" id="ProtNLM"/>
    </source>
</evidence>
<feature type="non-terminal residue" evidence="1">
    <location>
        <position position="1"/>
    </location>
</feature>
<name>A0ABV0VP62_9TELE</name>
<dbReference type="PANTHER" id="PTHR28398:SF1">
    <property type="entry name" value="SYNAPTONEMAL COMPLEX CENTRAL ELEMENT PROTEIN 2"/>
    <property type="match status" value="1"/>
</dbReference>
<dbReference type="Proteomes" id="UP001444071">
    <property type="component" value="Unassembled WGS sequence"/>
</dbReference>
<keyword evidence="2" id="KW-1185">Reference proteome</keyword>
<comment type="caution">
    <text evidence="1">The sequence shown here is derived from an EMBL/GenBank/DDBJ whole genome shotgun (WGS) entry which is preliminary data.</text>
</comment>
<organism evidence="1 2">
    <name type="scientific">Xenotaenia resolanae</name>
    <dbReference type="NCBI Taxonomy" id="208358"/>
    <lineage>
        <taxon>Eukaryota</taxon>
        <taxon>Metazoa</taxon>
        <taxon>Chordata</taxon>
        <taxon>Craniata</taxon>
        <taxon>Vertebrata</taxon>
        <taxon>Euteleostomi</taxon>
        <taxon>Actinopterygii</taxon>
        <taxon>Neopterygii</taxon>
        <taxon>Teleostei</taxon>
        <taxon>Neoteleostei</taxon>
        <taxon>Acanthomorphata</taxon>
        <taxon>Ovalentaria</taxon>
        <taxon>Atherinomorphae</taxon>
        <taxon>Cyprinodontiformes</taxon>
        <taxon>Goodeidae</taxon>
        <taxon>Xenotaenia</taxon>
    </lineage>
</organism>
<accession>A0ABV0VP62</accession>
<protein>
    <recommendedName>
        <fullName evidence="3">Synaptonemal complex central element protein 2</fullName>
    </recommendedName>
</protein>
<proteinExistence type="predicted"/>
<dbReference type="PANTHER" id="PTHR28398">
    <property type="entry name" value="SYNAPTONEMAL COMPLEX CENTRAL ELEMENT PROTEIN 2"/>
    <property type="match status" value="1"/>
</dbReference>
<dbReference type="InterPro" id="IPR034609">
    <property type="entry name" value="Syce2"/>
</dbReference>